<reference evidence="12" key="1">
    <citation type="journal article" date="2020" name="Fungal Divers.">
        <title>Resolving the Mortierellaceae phylogeny through synthesis of multi-gene phylogenetics and phylogenomics.</title>
        <authorList>
            <person name="Vandepol N."/>
            <person name="Liber J."/>
            <person name="Desiro A."/>
            <person name="Na H."/>
            <person name="Kennedy M."/>
            <person name="Barry K."/>
            <person name="Grigoriev I.V."/>
            <person name="Miller A.N."/>
            <person name="O'Donnell K."/>
            <person name="Stajich J.E."/>
            <person name="Bonito G."/>
        </authorList>
    </citation>
    <scope>NUCLEOTIDE SEQUENCE</scope>
    <source>
        <strain evidence="12">REB-010B</strain>
    </source>
</reference>
<evidence type="ECO:0000259" key="11">
    <source>
        <dbReference type="Pfam" id="PF05649"/>
    </source>
</evidence>
<evidence type="ECO:0000256" key="8">
    <source>
        <dbReference type="SAM" id="MobiDB-lite"/>
    </source>
</evidence>
<dbReference type="GO" id="GO:0046872">
    <property type="term" value="F:metal ion binding"/>
    <property type="evidence" value="ECO:0007669"/>
    <property type="project" value="UniProtKB-KW"/>
</dbReference>
<feature type="region of interest" description="Disordered" evidence="8">
    <location>
        <begin position="1"/>
        <end position="97"/>
    </location>
</feature>
<dbReference type="GO" id="GO:0016485">
    <property type="term" value="P:protein processing"/>
    <property type="evidence" value="ECO:0007669"/>
    <property type="project" value="TreeGrafter"/>
</dbReference>
<evidence type="ECO:0000256" key="5">
    <source>
        <dbReference type="ARBA" id="ARBA00022801"/>
    </source>
</evidence>
<evidence type="ECO:0000256" key="3">
    <source>
        <dbReference type="ARBA" id="ARBA00022670"/>
    </source>
</evidence>
<evidence type="ECO:0000256" key="7">
    <source>
        <dbReference type="ARBA" id="ARBA00023049"/>
    </source>
</evidence>
<feature type="compositionally biased region" description="Low complexity" evidence="8">
    <location>
        <begin position="34"/>
        <end position="52"/>
    </location>
</feature>
<evidence type="ECO:0000259" key="10">
    <source>
        <dbReference type="Pfam" id="PF01431"/>
    </source>
</evidence>
<keyword evidence="9" id="KW-1133">Transmembrane helix</keyword>
<keyword evidence="4" id="KW-0479">Metal-binding</keyword>
<protein>
    <recommendedName>
        <fullName evidence="14">Endothelin-converting enzyme 1</fullName>
    </recommendedName>
</protein>
<keyword evidence="6" id="KW-0862">Zinc</keyword>
<organism evidence="12 13">
    <name type="scientific">Dissophora globulifera</name>
    <dbReference type="NCBI Taxonomy" id="979702"/>
    <lineage>
        <taxon>Eukaryota</taxon>
        <taxon>Fungi</taxon>
        <taxon>Fungi incertae sedis</taxon>
        <taxon>Mucoromycota</taxon>
        <taxon>Mortierellomycotina</taxon>
        <taxon>Mortierellomycetes</taxon>
        <taxon>Mortierellales</taxon>
        <taxon>Mortierellaceae</taxon>
        <taxon>Dissophora</taxon>
    </lineage>
</organism>
<dbReference type="InterPro" id="IPR008753">
    <property type="entry name" value="Peptidase_M13_N"/>
</dbReference>
<dbReference type="CDD" id="cd08662">
    <property type="entry name" value="M13"/>
    <property type="match status" value="1"/>
</dbReference>
<dbReference type="PANTHER" id="PTHR11733">
    <property type="entry name" value="ZINC METALLOPROTEASE FAMILY M13 NEPRILYSIN-RELATED"/>
    <property type="match status" value="1"/>
</dbReference>
<feature type="domain" description="Peptidase M13 N-terminal" evidence="11">
    <location>
        <begin position="209"/>
        <end position="345"/>
    </location>
</feature>
<evidence type="ECO:0000256" key="9">
    <source>
        <dbReference type="SAM" id="Phobius"/>
    </source>
</evidence>
<comment type="caution">
    <text evidence="12">The sequence shown here is derived from an EMBL/GenBank/DDBJ whole genome shotgun (WGS) entry which is preliminary data.</text>
</comment>
<feature type="compositionally biased region" description="Polar residues" evidence="8">
    <location>
        <begin position="16"/>
        <end position="33"/>
    </location>
</feature>
<dbReference type="InterPro" id="IPR000718">
    <property type="entry name" value="Peptidase_M13"/>
</dbReference>
<dbReference type="AlphaFoldDB" id="A0A9P6UZ06"/>
<dbReference type="GO" id="GO:0005886">
    <property type="term" value="C:plasma membrane"/>
    <property type="evidence" value="ECO:0007669"/>
    <property type="project" value="TreeGrafter"/>
</dbReference>
<dbReference type="SUPFAM" id="SSF55486">
    <property type="entry name" value="Metalloproteases ('zincins'), catalytic domain"/>
    <property type="match status" value="2"/>
</dbReference>
<accession>A0A9P6UZ06</accession>
<comment type="cofactor">
    <cofactor evidence="1">
        <name>Zn(2+)</name>
        <dbReference type="ChEBI" id="CHEBI:29105"/>
    </cofactor>
</comment>
<evidence type="ECO:0000256" key="1">
    <source>
        <dbReference type="ARBA" id="ARBA00001947"/>
    </source>
</evidence>
<evidence type="ECO:0000313" key="13">
    <source>
        <dbReference type="Proteomes" id="UP000738325"/>
    </source>
</evidence>
<keyword evidence="7" id="KW-0482">Metalloprotease</keyword>
<name>A0A9P6UZ06_9FUNG</name>
<dbReference type="EMBL" id="JAAAIP010000079">
    <property type="protein sequence ID" value="KAG0326599.1"/>
    <property type="molecule type" value="Genomic_DNA"/>
</dbReference>
<feature type="domain" description="Peptidase M13 N-terminal" evidence="11">
    <location>
        <begin position="415"/>
        <end position="722"/>
    </location>
</feature>
<evidence type="ECO:0008006" key="14">
    <source>
        <dbReference type="Google" id="ProtNLM"/>
    </source>
</evidence>
<evidence type="ECO:0000313" key="12">
    <source>
        <dbReference type="EMBL" id="KAG0326599.1"/>
    </source>
</evidence>
<dbReference type="InterPro" id="IPR024079">
    <property type="entry name" value="MetalloPept_cat_dom_sf"/>
</dbReference>
<dbReference type="PANTHER" id="PTHR11733:SF167">
    <property type="entry name" value="FI17812P1-RELATED"/>
    <property type="match status" value="1"/>
</dbReference>
<dbReference type="OrthoDB" id="6475849at2759"/>
<dbReference type="GO" id="GO:0004222">
    <property type="term" value="F:metalloendopeptidase activity"/>
    <property type="evidence" value="ECO:0007669"/>
    <property type="project" value="InterPro"/>
</dbReference>
<evidence type="ECO:0000256" key="6">
    <source>
        <dbReference type="ARBA" id="ARBA00022833"/>
    </source>
</evidence>
<keyword evidence="9" id="KW-0812">Transmembrane</keyword>
<dbReference type="InterPro" id="IPR018497">
    <property type="entry name" value="Peptidase_M13_C"/>
</dbReference>
<keyword evidence="5" id="KW-0378">Hydrolase</keyword>
<dbReference type="Pfam" id="PF05649">
    <property type="entry name" value="Peptidase_M13_N"/>
    <property type="match status" value="2"/>
</dbReference>
<keyword evidence="3" id="KW-0645">Protease</keyword>
<dbReference type="PROSITE" id="PS51885">
    <property type="entry name" value="NEPRILYSIN"/>
    <property type="match status" value="1"/>
</dbReference>
<proteinExistence type="inferred from homology"/>
<comment type="similarity">
    <text evidence="2">Belongs to the peptidase M13 family.</text>
</comment>
<dbReference type="Pfam" id="PF01431">
    <property type="entry name" value="Peptidase_M13"/>
    <property type="match status" value="1"/>
</dbReference>
<gene>
    <name evidence="12" type="ORF">BGZ99_009346</name>
</gene>
<keyword evidence="13" id="KW-1185">Reference proteome</keyword>
<evidence type="ECO:0000256" key="2">
    <source>
        <dbReference type="ARBA" id="ARBA00007357"/>
    </source>
</evidence>
<dbReference type="Proteomes" id="UP000738325">
    <property type="component" value="Unassembled WGS sequence"/>
</dbReference>
<keyword evidence="9" id="KW-0472">Membrane</keyword>
<sequence>MSSDTTPLLSGHTPRRTSIPNSRSATASFPSSYNNNNGINPGANNTTAPNPNSQRHWSEETEDISGPDPNAYGHQNTGAGYRRRGPPPPIHPGSGVTGAGSPYYGSADLDAQRFLGQDRPTGLKRLLCGCCCLPCQSVWIWFQNKYSRTEKCLMAIAAVWFLLAVGFLCAFVRAKDAIPEGGKNGICTSRECTIIAADILRDMKPGVDPCDDFFDFNCGGFVERVPIPDDKAQVGYFNLVKKQNQELIRSILLPDANKFHPDSGGGGGGKDDPSRRNLAKLQSLYESCIDEKKMSEVGVKPLADIVRKMVKIFPMPSSVLANINSEEDNDEIATSMELLRDINGLMALGTPDRTSKLEIGRTLGQQRESLETYYNVDEGEYQKPTYQQIPPPVNVFLDRRQTVKRSSEPFVRAGREELALVISQLEWLGVATMVEFDVAADPKNPEENILQMGESGLGLPSKQYYDEDKIVNVYQTTIEDMFRIVMGKDKAPEDAIDVLTDSPANGASYKKPPVIWAEVAKNVVEFEKLLAAISSDQEDLDNSELTYNPRTLAEISELIPAIDWALVLEKLFGAGTETPNPIIISMPEYLEKLNALIHDTPALTLQNYFAWRLIHRLSPYLGVEFRKPMLQLKAALQGVSADLVTPRWETCIDVVDTSLGAMAGHYFIERSFKGDSKERADDIINSLRTSFVKKLSQLEWLDHDTLRNATEKVDLLIQKIGYSVESPDVRSSEQLEAYYKDLEIEKADFFGNQIRSRTWSTRQTLQDLSKPVDKAKWLMSPQTVNAYYNPSVNEIVFPAGILQQPFFHSDTPEYLNYGGIGVVAGHELTHAFDNEGRLYDARGKLSDWWSNSTLQEFQQRSQCFIDQYGNFTVKDPQGRENHVNGKLTLGENLADNGGLKRSFDAWHARYKSDLKGNKYKNHLLAGLEDYTREQLFYMSFARVWCSHQRPASAIEALRTDPHAPARWRVNGAVQNSLHFADVFNCKPRSAMNPDNKCDLW</sequence>
<dbReference type="Gene3D" id="1.10.1380.10">
    <property type="entry name" value="Neutral endopeptidase , domain2"/>
    <property type="match status" value="1"/>
</dbReference>
<evidence type="ECO:0000256" key="4">
    <source>
        <dbReference type="ARBA" id="ARBA00022723"/>
    </source>
</evidence>
<dbReference type="PRINTS" id="PR00786">
    <property type="entry name" value="NEPRILYSIN"/>
</dbReference>
<feature type="domain" description="Peptidase M13 C-terminal" evidence="10">
    <location>
        <begin position="785"/>
        <end position="999"/>
    </location>
</feature>
<dbReference type="Gene3D" id="3.40.390.10">
    <property type="entry name" value="Collagenase (Catalytic Domain)"/>
    <property type="match status" value="2"/>
</dbReference>
<dbReference type="InterPro" id="IPR042089">
    <property type="entry name" value="Peptidase_M13_dom_2"/>
</dbReference>
<feature type="transmembrane region" description="Helical" evidence="9">
    <location>
        <begin position="152"/>
        <end position="174"/>
    </location>
</feature>